<evidence type="ECO:0000256" key="10">
    <source>
        <dbReference type="SAM" id="MobiDB-lite"/>
    </source>
</evidence>
<organism evidence="12 13">
    <name type="scientific">Thiohalocapsa marina</name>
    <dbReference type="NCBI Taxonomy" id="424902"/>
    <lineage>
        <taxon>Bacteria</taxon>
        <taxon>Pseudomonadati</taxon>
        <taxon>Pseudomonadota</taxon>
        <taxon>Gammaproteobacteria</taxon>
        <taxon>Chromatiales</taxon>
        <taxon>Chromatiaceae</taxon>
        <taxon>Thiohalocapsa</taxon>
    </lineage>
</organism>
<gene>
    <name evidence="12" type="ORF">F2Q65_07525</name>
</gene>
<dbReference type="PROSITE" id="PS00211">
    <property type="entry name" value="ABC_TRANSPORTER_1"/>
    <property type="match status" value="2"/>
</dbReference>
<keyword evidence="4" id="KW-1003">Cell membrane</keyword>
<comment type="catalytic activity">
    <reaction evidence="9">
        <text>a dipeptide(out) + ATP + H2O = a dipeptide(in) + ADP + phosphate + H(+)</text>
        <dbReference type="Rhea" id="RHEA:23120"/>
        <dbReference type="ChEBI" id="CHEBI:15377"/>
        <dbReference type="ChEBI" id="CHEBI:15378"/>
        <dbReference type="ChEBI" id="CHEBI:30616"/>
        <dbReference type="ChEBI" id="CHEBI:43474"/>
        <dbReference type="ChEBI" id="CHEBI:90799"/>
        <dbReference type="ChEBI" id="CHEBI:456216"/>
        <dbReference type="EC" id="7.4.2.9"/>
    </reaction>
</comment>
<evidence type="ECO:0000256" key="3">
    <source>
        <dbReference type="ARBA" id="ARBA00022448"/>
    </source>
</evidence>
<dbReference type="OrthoDB" id="9784450at2"/>
<evidence type="ECO:0000256" key="6">
    <source>
        <dbReference type="ARBA" id="ARBA00022840"/>
    </source>
</evidence>
<name>A0A5M8FPE1_9GAMM</name>
<feature type="region of interest" description="Disordered" evidence="10">
    <location>
        <begin position="364"/>
        <end position="403"/>
    </location>
</feature>
<dbReference type="PANTHER" id="PTHR43297">
    <property type="entry name" value="OLIGOPEPTIDE TRANSPORT ATP-BINDING PROTEIN APPD"/>
    <property type="match status" value="1"/>
</dbReference>
<evidence type="ECO:0000256" key="8">
    <source>
        <dbReference type="ARBA" id="ARBA00038852"/>
    </source>
</evidence>
<accession>A0A5M8FPE1</accession>
<dbReference type="GO" id="GO:0055085">
    <property type="term" value="P:transmembrane transport"/>
    <property type="evidence" value="ECO:0007669"/>
    <property type="project" value="UniProtKB-ARBA"/>
</dbReference>
<feature type="compositionally biased region" description="Low complexity" evidence="10">
    <location>
        <begin position="371"/>
        <end position="395"/>
    </location>
</feature>
<feature type="domain" description="ABC transporter" evidence="11">
    <location>
        <begin position="6"/>
        <end position="266"/>
    </location>
</feature>
<protein>
    <recommendedName>
        <fullName evidence="8">ABC-type dipeptide transporter</fullName>
        <ecNumber evidence="8">7.4.2.9</ecNumber>
    </recommendedName>
</protein>
<dbReference type="InterPro" id="IPR013563">
    <property type="entry name" value="Oligopep_ABC_C"/>
</dbReference>
<comment type="subcellular location">
    <subcellularLocation>
        <location evidence="1">Cell inner membrane</location>
        <topology evidence="1">Peripheral membrane protein</topology>
    </subcellularLocation>
</comment>
<dbReference type="NCBIfam" id="TIGR01727">
    <property type="entry name" value="oligo_HPY"/>
    <property type="match status" value="2"/>
</dbReference>
<evidence type="ECO:0000256" key="5">
    <source>
        <dbReference type="ARBA" id="ARBA00022741"/>
    </source>
</evidence>
<dbReference type="Pfam" id="PF00005">
    <property type="entry name" value="ABC_tran"/>
    <property type="match status" value="2"/>
</dbReference>
<feature type="domain" description="ABC transporter" evidence="11">
    <location>
        <begin position="419"/>
        <end position="658"/>
    </location>
</feature>
<dbReference type="InterPro" id="IPR027417">
    <property type="entry name" value="P-loop_NTPase"/>
</dbReference>
<dbReference type="PANTHER" id="PTHR43297:SF2">
    <property type="entry name" value="DIPEPTIDE TRANSPORT ATP-BINDING PROTEIN DPPD"/>
    <property type="match status" value="1"/>
</dbReference>
<keyword evidence="3" id="KW-0813">Transport</keyword>
<dbReference type="GO" id="GO:0005886">
    <property type="term" value="C:plasma membrane"/>
    <property type="evidence" value="ECO:0007669"/>
    <property type="project" value="UniProtKB-SubCell"/>
</dbReference>
<dbReference type="InterPro" id="IPR003439">
    <property type="entry name" value="ABC_transporter-like_ATP-bd"/>
</dbReference>
<dbReference type="SUPFAM" id="SSF52540">
    <property type="entry name" value="P-loop containing nucleoside triphosphate hydrolases"/>
    <property type="match status" value="2"/>
</dbReference>
<sequence>MTEVLLQVEQLTTELAAAGSSGGGAVRVCDAVGFDIRRGETLALLGESGCGKSMTALSLMRLLPLSGRITAGAVRLDGTDLLGLSERDMRGVRGGRMGMIFQEPQTSLNPVLTVGAQIAEAVQLHGTPPRGRGRSGRWIQDRVVELLRAVGIPDPARRAGEYPHQLSGGMKQRVMIAMALAGDPQLLIADEPTTALDVTIQAQVLQLLKGLQQQTGMAVLLITHDLGVVAETADRLAVMYAGQIVEQATSADFFAGPAHPYSRKLMESLPSADKRHGALAVIPGRVPPLDRPFSGCRFVERCFRAMDRCGETAPGWYPAADTAAGTKGSQDASLDPATDASGHMVRCLLWENADVATVWPTAARPATDETAQPAGPASSAVSAAATAPRQAAQAQRDNRPPAEHPTLLAARDLQVHFPIQRGLFRRTVGYVKAVDGVDLDLRPGRTLALVGESGCGKTTVGKGILQLERPTGGSIRYNGDDLARLGDGAMRRHRKDLQIIFQDPFASMNPRMLVGDIVGEGLQALGIERGRAARRRVAELLEQVGIGEQAMGRYPHEFSGGQRQRICIARALAVEPRIIVCDEPTSALDVSVQAQILNLLKQLQQDLGLSYLFITHDISVVAYLAHEVAVMYLGRIVERGTTAEVLDDPRHPYTRALLSAVPMVERAHRRRRIQLDGDMPSPSDPPAGCHFHPRCPEALPGCAAAYPDAVHLSDSRFVRCVRDRVPNPEVGA</sequence>
<evidence type="ECO:0000313" key="12">
    <source>
        <dbReference type="EMBL" id="KAA6185840.1"/>
    </source>
</evidence>
<dbReference type="GO" id="GO:0005524">
    <property type="term" value="F:ATP binding"/>
    <property type="evidence" value="ECO:0007669"/>
    <property type="project" value="UniProtKB-KW"/>
</dbReference>
<dbReference type="EC" id="7.4.2.9" evidence="8"/>
<dbReference type="InterPro" id="IPR017871">
    <property type="entry name" value="ABC_transporter-like_CS"/>
</dbReference>
<evidence type="ECO:0000256" key="9">
    <source>
        <dbReference type="ARBA" id="ARBA00047356"/>
    </source>
</evidence>
<evidence type="ECO:0000259" key="11">
    <source>
        <dbReference type="PROSITE" id="PS50893"/>
    </source>
</evidence>
<evidence type="ECO:0000313" key="13">
    <source>
        <dbReference type="Proteomes" id="UP000322981"/>
    </source>
</evidence>
<evidence type="ECO:0000256" key="7">
    <source>
        <dbReference type="ARBA" id="ARBA00023136"/>
    </source>
</evidence>
<dbReference type="RefSeq" id="WP_150092003.1">
    <property type="nucleotide sequence ID" value="NZ_JBFUOH010000001.1"/>
</dbReference>
<dbReference type="EMBL" id="VWXX01000007">
    <property type="protein sequence ID" value="KAA6185840.1"/>
    <property type="molecule type" value="Genomic_DNA"/>
</dbReference>
<reference evidence="12 13" key="1">
    <citation type="submission" date="2019-09" db="EMBL/GenBank/DDBJ databases">
        <title>Whole-genome sequence of the purple sulfur bacterium Thiohalocapsa marina DSM 19078.</title>
        <authorList>
            <person name="Kyndt J.A."/>
            <person name="Meyer T.E."/>
        </authorList>
    </citation>
    <scope>NUCLEOTIDE SEQUENCE [LARGE SCALE GENOMIC DNA]</scope>
    <source>
        <strain evidence="12 13">DSM 19078</strain>
    </source>
</reference>
<dbReference type="SMART" id="SM00382">
    <property type="entry name" value="AAA"/>
    <property type="match status" value="2"/>
</dbReference>
<keyword evidence="5" id="KW-0547">Nucleotide-binding</keyword>
<proteinExistence type="inferred from homology"/>
<dbReference type="GO" id="GO:0015833">
    <property type="term" value="P:peptide transport"/>
    <property type="evidence" value="ECO:0007669"/>
    <property type="project" value="InterPro"/>
</dbReference>
<comment type="caution">
    <text evidence="12">The sequence shown here is derived from an EMBL/GenBank/DDBJ whole genome shotgun (WGS) entry which is preliminary data.</text>
</comment>
<evidence type="ECO:0000256" key="4">
    <source>
        <dbReference type="ARBA" id="ARBA00022475"/>
    </source>
</evidence>
<dbReference type="PROSITE" id="PS50893">
    <property type="entry name" value="ABC_TRANSPORTER_2"/>
    <property type="match status" value="2"/>
</dbReference>
<dbReference type="CDD" id="cd03257">
    <property type="entry name" value="ABC_NikE_OppD_transporters"/>
    <property type="match status" value="2"/>
</dbReference>
<dbReference type="NCBIfam" id="NF007739">
    <property type="entry name" value="PRK10419.1"/>
    <property type="match status" value="2"/>
</dbReference>
<dbReference type="InterPro" id="IPR003593">
    <property type="entry name" value="AAA+_ATPase"/>
</dbReference>
<dbReference type="FunFam" id="3.40.50.300:FF:000016">
    <property type="entry name" value="Oligopeptide ABC transporter ATP-binding component"/>
    <property type="match status" value="2"/>
</dbReference>
<keyword evidence="13" id="KW-1185">Reference proteome</keyword>
<dbReference type="NCBIfam" id="NF008453">
    <property type="entry name" value="PRK11308.1"/>
    <property type="match status" value="2"/>
</dbReference>
<dbReference type="AlphaFoldDB" id="A0A5M8FPE1"/>
<dbReference type="Pfam" id="PF08352">
    <property type="entry name" value="oligo_HPY"/>
    <property type="match status" value="2"/>
</dbReference>
<dbReference type="Gene3D" id="3.40.50.300">
    <property type="entry name" value="P-loop containing nucleotide triphosphate hydrolases"/>
    <property type="match status" value="2"/>
</dbReference>
<comment type="similarity">
    <text evidence="2">Belongs to the ABC transporter superfamily.</text>
</comment>
<dbReference type="Proteomes" id="UP000322981">
    <property type="component" value="Unassembled WGS sequence"/>
</dbReference>
<dbReference type="GO" id="GO:0016887">
    <property type="term" value="F:ATP hydrolysis activity"/>
    <property type="evidence" value="ECO:0007669"/>
    <property type="project" value="InterPro"/>
</dbReference>
<evidence type="ECO:0000256" key="1">
    <source>
        <dbReference type="ARBA" id="ARBA00004417"/>
    </source>
</evidence>
<keyword evidence="7" id="KW-0472">Membrane</keyword>
<keyword evidence="6 12" id="KW-0067">ATP-binding</keyword>
<evidence type="ECO:0000256" key="2">
    <source>
        <dbReference type="ARBA" id="ARBA00005417"/>
    </source>
</evidence>
<dbReference type="InterPro" id="IPR050388">
    <property type="entry name" value="ABC_Ni/Peptide_Import"/>
</dbReference>